<accession>A0A1M4YM59</accession>
<dbReference type="STRING" id="1120975.SAMN02746064_01807"/>
<keyword evidence="2" id="KW-1185">Reference proteome</keyword>
<dbReference type="EMBL" id="FQTU01000013">
    <property type="protein sequence ID" value="SHF06733.1"/>
    <property type="molecule type" value="Genomic_DNA"/>
</dbReference>
<proteinExistence type="predicted"/>
<evidence type="ECO:0000313" key="2">
    <source>
        <dbReference type="Proteomes" id="UP000184251"/>
    </source>
</evidence>
<evidence type="ECO:0000313" key="1">
    <source>
        <dbReference type="EMBL" id="SHF06733.1"/>
    </source>
</evidence>
<evidence type="ECO:0008006" key="3">
    <source>
        <dbReference type="Google" id="ProtNLM"/>
    </source>
</evidence>
<dbReference type="OrthoDB" id="4876345at2"/>
<dbReference type="RefSeq" id="WP_073271229.1">
    <property type="nucleotide sequence ID" value="NZ_FQTU01000013.1"/>
</dbReference>
<dbReference type="Proteomes" id="UP000184251">
    <property type="component" value="Unassembled WGS sequence"/>
</dbReference>
<dbReference type="AlphaFoldDB" id="A0A1M4YM59"/>
<reference evidence="1 2" key="1">
    <citation type="submission" date="2016-11" db="EMBL/GenBank/DDBJ databases">
        <authorList>
            <person name="Jaros S."/>
            <person name="Januszkiewicz K."/>
            <person name="Wedrychowicz H."/>
        </authorList>
    </citation>
    <scope>NUCLEOTIDE SEQUENCE [LARGE SCALE GENOMIC DNA]</scope>
    <source>
        <strain evidence="1 2">DSM 14828</strain>
    </source>
</reference>
<protein>
    <recommendedName>
        <fullName evidence="3">Alcohol acetyltransferase</fullName>
    </recommendedName>
</protein>
<sequence length="420" mass="49247">MQKKWFRLDNAGRLYVSIINPMDTTLFRVSATLYDKIDETILEASLKNLIKRFPYFNTHIKKGVFWYYVEESDNVPVPLKERHYPCMNYNIKKKSNFPFRVLYFKNRISVEFTHAITDGTGAFVFLKSLLYEYFRLVGESIRIEGDIAPVDGQAAEEELEDGFSKYYIKKYPAQKRIKKAFHFPYKLLPKGIYSVVTGAIDMDALKETAKSYNTTITEFICAVYFKTILELIEKNGYKKRPVVLNVPVNLRKMYPSNTMRNFFVSVTPVVDPRLGHYSFEEIIKYVKNFMEIQVDKRYINQMISRNVKNERNVFLRAFPVFIKDAIMPWIFHFYGERGFSTGISNVGLVKVPEKMERKIEKFEMYPPPSSGNIIKAAAVGYKDKLYMSFGKLTHEKEVEREFFRNIVEFGIPVEIETNVE</sequence>
<gene>
    <name evidence="1" type="ORF">SAMN02746064_01807</name>
</gene>
<name>A0A1M4YM59_9FIRM</name>
<organism evidence="1 2">
    <name type="scientific">Alkalibacter saccharofermentans DSM 14828</name>
    <dbReference type="NCBI Taxonomy" id="1120975"/>
    <lineage>
        <taxon>Bacteria</taxon>
        <taxon>Bacillati</taxon>
        <taxon>Bacillota</taxon>
        <taxon>Clostridia</taxon>
        <taxon>Eubacteriales</taxon>
        <taxon>Eubacteriaceae</taxon>
        <taxon>Alkalibacter</taxon>
    </lineage>
</organism>